<organism evidence="2 3">
    <name type="scientific">Oryza sativa subsp. indica</name>
    <name type="common">Rice</name>
    <dbReference type="NCBI Taxonomy" id="39946"/>
    <lineage>
        <taxon>Eukaryota</taxon>
        <taxon>Viridiplantae</taxon>
        <taxon>Streptophyta</taxon>
        <taxon>Embryophyta</taxon>
        <taxon>Tracheophyta</taxon>
        <taxon>Spermatophyta</taxon>
        <taxon>Magnoliopsida</taxon>
        <taxon>Liliopsida</taxon>
        <taxon>Poales</taxon>
        <taxon>Poaceae</taxon>
        <taxon>BOP clade</taxon>
        <taxon>Oryzoideae</taxon>
        <taxon>Oryzeae</taxon>
        <taxon>Oryzinae</taxon>
        <taxon>Oryza</taxon>
        <taxon>Oryza sativa</taxon>
    </lineage>
</organism>
<evidence type="ECO:0000256" key="1">
    <source>
        <dbReference type="SAM" id="MobiDB-lite"/>
    </source>
</evidence>
<name>B8AEV6_ORYSI</name>
<dbReference type="HOGENOM" id="CLU_055721_1_1_1"/>
<evidence type="ECO:0000313" key="2">
    <source>
        <dbReference type="EMBL" id="EEC74253.1"/>
    </source>
</evidence>
<dbReference type="InterPro" id="IPR029063">
    <property type="entry name" value="SAM-dependent_MTases_sf"/>
</dbReference>
<dbReference type="SUPFAM" id="SSF53335">
    <property type="entry name" value="S-adenosyl-L-methionine-dependent methyltransferases"/>
    <property type="match status" value="1"/>
</dbReference>
<dbReference type="OMA" id="MLQMWKS"/>
<keyword evidence="3" id="KW-1185">Reference proteome</keyword>
<accession>B8AEV6</accession>
<reference evidence="2 3" key="1">
    <citation type="journal article" date="2005" name="PLoS Biol.">
        <title>The genomes of Oryza sativa: a history of duplications.</title>
        <authorList>
            <person name="Yu J."/>
            <person name="Wang J."/>
            <person name="Lin W."/>
            <person name="Li S."/>
            <person name="Li H."/>
            <person name="Zhou J."/>
            <person name="Ni P."/>
            <person name="Dong W."/>
            <person name="Hu S."/>
            <person name="Zeng C."/>
            <person name="Zhang J."/>
            <person name="Zhang Y."/>
            <person name="Li R."/>
            <person name="Xu Z."/>
            <person name="Li S."/>
            <person name="Li X."/>
            <person name="Zheng H."/>
            <person name="Cong L."/>
            <person name="Lin L."/>
            <person name="Yin J."/>
            <person name="Geng J."/>
            <person name="Li G."/>
            <person name="Shi J."/>
            <person name="Liu J."/>
            <person name="Lv H."/>
            <person name="Li J."/>
            <person name="Wang J."/>
            <person name="Deng Y."/>
            <person name="Ran L."/>
            <person name="Shi X."/>
            <person name="Wang X."/>
            <person name="Wu Q."/>
            <person name="Li C."/>
            <person name="Ren X."/>
            <person name="Wang J."/>
            <person name="Wang X."/>
            <person name="Li D."/>
            <person name="Liu D."/>
            <person name="Zhang X."/>
            <person name="Ji Z."/>
            <person name="Zhao W."/>
            <person name="Sun Y."/>
            <person name="Zhang Z."/>
            <person name="Bao J."/>
            <person name="Han Y."/>
            <person name="Dong L."/>
            <person name="Ji J."/>
            <person name="Chen P."/>
            <person name="Wu S."/>
            <person name="Liu J."/>
            <person name="Xiao Y."/>
            <person name="Bu D."/>
            <person name="Tan J."/>
            <person name="Yang L."/>
            <person name="Ye C."/>
            <person name="Zhang J."/>
            <person name="Xu J."/>
            <person name="Zhou Y."/>
            <person name="Yu Y."/>
            <person name="Zhang B."/>
            <person name="Zhuang S."/>
            <person name="Wei H."/>
            <person name="Liu B."/>
            <person name="Lei M."/>
            <person name="Yu H."/>
            <person name="Li Y."/>
            <person name="Xu H."/>
            <person name="Wei S."/>
            <person name="He X."/>
            <person name="Fang L."/>
            <person name="Zhang Z."/>
            <person name="Zhang Y."/>
            <person name="Huang X."/>
            <person name="Su Z."/>
            <person name="Tong W."/>
            <person name="Li J."/>
            <person name="Tong Z."/>
            <person name="Li S."/>
            <person name="Ye J."/>
            <person name="Wang L."/>
            <person name="Fang L."/>
            <person name="Lei T."/>
            <person name="Chen C."/>
            <person name="Chen H."/>
            <person name="Xu Z."/>
            <person name="Li H."/>
            <person name="Huang H."/>
            <person name="Zhang F."/>
            <person name="Xu H."/>
            <person name="Li N."/>
            <person name="Zhao C."/>
            <person name="Li S."/>
            <person name="Dong L."/>
            <person name="Huang Y."/>
            <person name="Li L."/>
            <person name="Xi Y."/>
            <person name="Qi Q."/>
            <person name="Li W."/>
            <person name="Zhang B."/>
            <person name="Hu W."/>
            <person name="Zhang Y."/>
            <person name="Tian X."/>
            <person name="Jiao Y."/>
            <person name="Liang X."/>
            <person name="Jin J."/>
            <person name="Gao L."/>
            <person name="Zheng W."/>
            <person name="Hao B."/>
            <person name="Liu S."/>
            <person name="Wang W."/>
            <person name="Yuan L."/>
            <person name="Cao M."/>
            <person name="McDermott J."/>
            <person name="Samudrala R."/>
            <person name="Wang J."/>
            <person name="Wong G.K."/>
            <person name="Yang H."/>
        </authorList>
    </citation>
    <scope>NUCLEOTIDE SEQUENCE [LARGE SCALE GENOMIC DNA]</scope>
    <source>
        <strain evidence="3">cv. 93-11</strain>
    </source>
</reference>
<dbReference type="Pfam" id="PF10294">
    <property type="entry name" value="Methyltransf_16"/>
    <property type="match status" value="1"/>
</dbReference>
<dbReference type="InterPro" id="IPR019410">
    <property type="entry name" value="Methyltransf_16"/>
</dbReference>
<feature type="compositionally biased region" description="Low complexity" evidence="1">
    <location>
        <begin position="14"/>
        <end position="24"/>
    </location>
</feature>
<dbReference type="PANTHER" id="PTHR14614">
    <property type="entry name" value="HEPATOCELLULAR CARCINOMA-ASSOCIATED ANTIGEN"/>
    <property type="match status" value="1"/>
</dbReference>
<proteinExistence type="predicted"/>
<feature type="compositionally biased region" description="Acidic residues" evidence="1">
    <location>
        <begin position="231"/>
        <end position="248"/>
    </location>
</feature>
<evidence type="ECO:0000313" key="3">
    <source>
        <dbReference type="Proteomes" id="UP000007015"/>
    </source>
</evidence>
<protein>
    <submittedName>
        <fullName evidence="2">Uncharacterized protein</fullName>
    </submittedName>
</protein>
<dbReference type="Gramene" id="BGIOSGA005352-TA">
    <property type="protein sequence ID" value="BGIOSGA005352-PA"/>
    <property type="gene ID" value="BGIOSGA005352"/>
</dbReference>
<dbReference type="PANTHER" id="PTHR14614:SF98">
    <property type="entry name" value="S-ADENOSYL-L-METHIONINE-DEPENDENT METHYLTRANSFERASES SUPERFAMILY PROTEIN"/>
    <property type="match status" value="1"/>
</dbReference>
<sequence length="292" mass="32015">MDHDRQANLLRVGTASSSPKLNSPSTSAISLELLGHRLHISQDPNSKHLGTTVWDASMVFVKFLEKNSRKGRFCPSKLKGKRVIELGAGCGLAGLGMALLGCDVVTTDQVEVLPLLLRNVERNKSWISQSNSDSGKNYKITTLEVYSEHLLQPLMETIVALSGPKTKIMLGYEIRSTTVHEQMMQMWKSNFNVKTVSKSKMDAKYQHPSIHLYIMDPKATLIPEVSANGNNEEEEEVVSNPGDDEDTGAESGGPCTGSEDSAEAKTGNLDDDWEIRRCGAMAARLLKDVKLA</sequence>
<dbReference type="Gene3D" id="3.40.50.150">
    <property type="entry name" value="Vaccinia Virus protein VP39"/>
    <property type="match status" value="1"/>
</dbReference>
<dbReference type="AlphaFoldDB" id="B8AEV6"/>
<dbReference type="Proteomes" id="UP000007015">
    <property type="component" value="Chromosome 2"/>
</dbReference>
<dbReference type="STRING" id="39946.B8AEV6"/>
<feature type="region of interest" description="Disordered" evidence="1">
    <location>
        <begin position="1"/>
        <end position="24"/>
    </location>
</feature>
<dbReference type="EMBL" id="CM000127">
    <property type="protein sequence ID" value="EEC74253.1"/>
    <property type="molecule type" value="Genomic_DNA"/>
</dbReference>
<gene>
    <name evidence="2" type="ORF">OsI_09462</name>
</gene>
<feature type="region of interest" description="Disordered" evidence="1">
    <location>
        <begin position="229"/>
        <end position="271"/>
    </location>
</feature>